<evidence type="ECO:0000313" key="2">
    <source>
        <dbReference type="EMBL" id="CAI9736639.1"/>
    </source>
</evidence>
<evidence type="ECO:0000313" key="3">
    <source>
        <dbReference type="Proteomes" id="UP001162480"/>
    </source>
</evidence>
<gene>
    <name evidence="2" type="ORF">OCTVUL_1B017839</name>
</gene>
<reference evidence="2" key="1">
    <citation type="submission" date="2023-08" db="EMBL/GenBank/DDBJ databases">
        <authorList>
            <person name="Alioto T."/>
            <person name="Alioto T."/>
            <person name="Gomez Garrido J."/>
        </authorList>
    </citation>
    <scope>NUCLEOTIDE SEQUENCE</scope>
</reference>
<dbReference type="AlphaFoldDB" id="A0AA36FGU6"/>
<organism evidence="2 3">
    <name type="scientific">Octopus vulgaris</name>
    <name type="common">Common octopus</name>
    <dbReference type="NCBI Taxonomy" id="6645"/>
    <lineage>
        <taxon>Eukaryota</taxon>
        <taxon>Metazoa</taxon>
        <taxon>Spiralia</taxon>
        <taxon>Lophotrochozoa</taxon>
        <taxon>Mollusca</taxon>
        <taxon>Cephalopoda</taxon>
        <taxon>Coleoidea</taxon>
        <taxon>Octopodiformes</taxon>
        <taxon>Octopoda</taxon>
        <taxon>Incirrata</taxon>
        <taxon>Octopodidae</taxon>
        <taxon>Octopus</taxon>
    </lineage>
</organism>
<name>A0AA36FGU6_OCTVU</name>
<sequence>MISILAKIIAVAVLVQFAFSAYIQDVDCPEGVQINELFRYQGQCSECNCTGTLDFTVNPETGLPNMHILMKGPCKTCGSQMHNCTETEIVNPDVDYPACCEESCSAFSVDICNLWGIDAELLPFPPRSHCRARKQNGNLTLAVV</sequence>
<dbReference type="EMBL" id="OX597832">
    <property type="protein sequence ID" value="CAI9736639.1"/>
    <property type="molecule type" value="Genomic_DNA"/>
</dbReference>
<evidence type="ECO:0000256" key="1">
    <source>
        <dbReference type="SAM" id="SignalP"/>
    </source>
</evidence>
<protein>
    <submittedName>
        <fullName evidence="2">Uncharacterized protein</fullName>
    </submittedName>
</protein>
<feature type="chain" id="PRO_5041428219" evidence="1">
    <location>
        <begin position="21"/>
        <end position="144"/>
    </location>
</feature>
<dbReference type="Proteomes" id="UP001162480">
    <property type="component" value="Chromosome 19"/>
</dbReference>
<proteinExistence type="predicted"/>
<feature type="signal peptide" evidence="1">
    <location>
        <begin position="1"/>
        <end position="20"/>
    </location>
</feature>
<keyword evidence="3" id="KW-1185">Reference proteome</keyword>
<accession>A0AA36FGU6</accession>
<keyword evidence="1" id="KW-0732">Signal</keyword>